<proteinExistence type="predicted"/>
<comment type="caution">
    <text evidence="2">The sequence shown here is derived from an EMBL/GenBank/DDBJ whole genome shotgun (WGS) entry which is preliminary data.</text>
</comment>
<dbReference type="OrthoDB" id="4725136at2759"/>
<evidence type="ECO:0000313" key="2">
    <source>
        <dbReference type="EMBL" id="RKU41678.1"/>
    </source>
</evidence>
<name>A0A420Y1Q9_9PEZI</name>
<gene>
    <name evidence="2" type="ORF">DL546_005012</name>
</gene>
<accession>A0A420Y1Q9</accession>
<sequence length="149" mass="17029">MASNMTSIITSIVTFILGALHLLVTGTIVIFMFFVLIELGVGPALEAPKQLNIIGRSAYYASHRRFRDIFIGLLLIWLLEQCSTSLREGTWRRTTWKGVLAMIVLAFLASLLMIIIEAHKYRDQPWSLEEARLWTKGMTRSEFLQRPSE</sequence>
<feature type="transmembrane region" description="Helical" evidence="1">
    <location>
        <begin position="12"/>
        <end position="37"/>
    </location>
</feature>
<dbReference type="EMBL" id="QVQW01000070">
    <property type="protein sequence ID" value="RKU41678.1"/>
    <property type="molecule type" value="Genomic_DNA"/>
</dbReference>
<protein>
    <submittedName>
        <fullName evidence="2">Uncharacterized protein</fullName>
    </submittedName>
</protein>
<keyword evidence="1" id="KW-0812">Transmembrane</keyword>
<evidence type="ECO:0000313" key="3">
    <source>
        <dbReference type="Proteomes" id="UP000275385"/>
    </source>
</evidence>
<keyword evidence="3" id="KW-1185">Reference proteome</keyword>
<keyword evidence="1" id="KW-1133">Transmembrane helix</keyword>
<keyword evidence="1" id="KW-0472">Membrane</keyword>
<dbReference type="Proteomes" id="UP000275385">
    <property type="component" value="Unassembled WGS sequence"/>
</dbReference>
<organism evidence="2 3">
    <name type="scientific">Coniochaeta pulveracea</name>
    <dbReference type="NCBI Taxonomy" id="177199"/>
    <lineage>
        <taxon>Eukaryota</taxon>
        <taxon>Fungi</taxon>
        <taxon>Dikarya</taxon>
        <taxon>Ascomycota</taxon>
        <taxon>Pezizomycotina</taxon>
        <taxon>Sordariomycetes</taxon>
        <taxon>Sordariomycetidae</taxon>
        <taxon>Coniochaetales</taxon>
        <taxon>Coniochaetaceae</taxon>
        <taxon>Coniochaeta</taxon>
    </lineage>
</organism>
<evidence type="ECO:0000256" key="1">
    <source>
        <dbReference type="SAM" id="Phobius"/>
    </source>
</evidence>
<reference evidence="2 3" key="1">
    <citation type="submission" date="2018-08" db="EMBL/GenBank/DDBJ databases">
        <title>Draft genome of the lignicolous fungus Coniochaeta pulveracea.</title>
        <authorList>
            <person name="Borstlap C.J."/>
            <person name="De Witt R.N."/>
            <person name="Botha A."/>
            <person name="Volschenk H."/>
        </authorList>
    </citation>
    <scope>NUCLEOTIDE SEQUENCE [LARGE SCALE GENOMIC DNA]</scope>
    <source>
        <strain evidence="2 3">CAB683</strain>
    </source>
</reference>
<feature type="transmembrane region" description="Helical" evidence="1">
    <location>
        <begin position="69"/>
        <end position="86"/>
    </location>
</feature>
<dbReference type="AlphaFoldDB" id="A0A420Y1Q9"/>
<feature type="transmembrane region" description="Helical" evidence="1">
    <location>
        <begin position="98"/>
        <end position="116"/>
    </location>
</feature>